<dbReference type="Proteomes" id="UP000663891">
    <property type="component" value="Unassembled WGS sequence"/>
</dbReference>
<proteinExistence type="predicted"/>
<evidence type="ECO:0000313" key="2">
    <source>
        <dbReference type="Proteomes" id="UP000663891"/>
    </source>
</evidence>
<accession>A0A815QYC9</accession>
<protein>
    <submittedName>
        <fullName evidence="1">Uncharacterized protein</fullName>
    </submittedName>
</protein>
<reference evidence="1" key="1">
    <citation type="submission" date="2021-02" db="EMBL/GenBank/DDBJ databases">
        <authorList>
            <person name="Nowell W R."/>
        </authorList>
    </citation>
    <scope>NUCLEOTIDE SEQUENCE</scope>
</reference>
<dbReference type="AlphaFoldDB" id="A0A815QYC9"/>
<comment type="caution">
    <text evidence="1">The sequence shown here is derived from an EMBL/GenBank/DDBJ whole genome shotgun (WGS) entry which is preliminary data.</text>
</comment>
<sequence length="71" mass="7773">MKFPVLGDSRVGHMPSNSTTSSYTLIIKSVSVRRNIPNFLPTNIFIVPLQVNTAKSSIESLLKLNRATDVG</sequence>
<evidence type="ECO:0000313" key="1">
    <source>
        <dbReference type="EMBL" id="CAF1469480.1"/>
    </source>
</evidence>
<name>A0A815QYC9_9BILA</name>
<dbReference type="EMBL" id="CAJNON010001531">
    <property type="protein sequence ID" value="CAF1469480.1"/>
    <property type="molecule type" value="Genomic_DNA"/>
</dbReference>
<gene>
    <name evidence="1" type="ORF">VCS650_LOCUS40527</name>
</gene>
<organism evidence="1 2">
    <name type="scientific">Adineta steineri</name>
    <dbReference type="NCBI Taxonomy" id="433720"/>
    <lineage>
        <taxon>Eukaryota</taxon>
        <taxon>Metazoa</taxon>
        <taxon>Spiralia</taxon>
        <taxon>Gnathifera</taxon>
        <taxon>Rotifera</taxon>
        <taxon>Eurotatoria</taxon>
        <taxon>Bdelloidea</taxon>
        <taxon>Adinetida</taxon>
        <taxon>Adinetidae</taxon>
        <taxon>Adineta</taxon>
    </lineage>
</organism>